<evidence type="ECO:0000313" key="3">
    <source>
        <dbReference type="Proteomes" id="UP000663852"/>
    </source>
</evidence>
<evidence type="ECO:0000256" key="1">
    <source>
        <dbReference type="SAM" id="MobiDB-lite"/>
    </source>
</evidence>
<sequence>MYQLSIAVDVMTIHEYENIQAALLNTNRNEIKYYADCLTETFNKASMHHLGHQEKAALLLAADDDHDDEETHHDMTTSSSTHTNDRFPVVTKRPRTYHRHRSATSQPILF</sequence>
<accession>A0A815BX77</accession>
<feature type="region of interest" description="Disordered" evidence="1">
    <location>
        <begin position="66"/>
        <end position="110"/>
    </location>
</feature>
<dbReference type="AlphaFoldDB" id="A0A815BX77"/>
<feature type="compositionally biased region" description="Basic residues" evidence="1">
    <location>
        <begin position="92"/>
        <end position="102"/>
    </location>
</feature>
<dbReference type="Proteomes" id="UP000663852">
    <property type="component" value="Unassembled WGS sequence"/>
</dbReference>
<reference evidence="2" key="1">
    <citation type="submission" date="2021-02" db="EMBL/GenBank/DDBJ databases">
        <authorList>
            <person name="Nowell W R."/>
        </authorList>
    </citation>
    <scope>NUCLEOTIDE SEQUENCE</scope>
</reference>
<dbReference type="EMBL" id="CAJNOJ010000196">
    <property type="protein sequence ID" value="CAF1275420.1"/>
    <property type="molecule type" value="Genomic_DNA"/>
</dbReference>
<comment type="caution">
    <text evidence="2">The sequence shown here is derived from an EMBL/GenBank/DDBJ whole genome shotgun (WGS) entry which is preliminary data.</text>
</comment>
<name>A0A815BX77_ADIRI</name>
<evidence type="ECO:0000313" key="2">
    <source>
        <dbReference type="EMBL" id="CAF1275420.1"/>
    </source>
</evidence>
<proteinExistence type="predicted"/>
<gene>
    <name evidence="2" type="ORF">EDS130_LOCUS29249</name>
</gene>
<dbReference type="OrthoDB" id="10591304at2759"/>
<organism evidence="2 3">
    <name type="scientific">Adineta ricciae</name>
    <name type="common">Rotifer</name>
    <dbReference type="NCBI Taxonomy" id="249248"/>
    <lineage>
        <taxon>Eukaryota</taxon>
        <taxon>Metazoa</taxon>
        <taxon>Spiralia</taxon>
        <taxon>Gnathifera</taxon>
        <taxon>Rotifera</taxon>
        <taxon>Eurotatoria</taxon>
        <taxon>Bdelloidea</taxon>
        <taxon>Adinetida</taxon>
        <taxon>Adinetidae</taxon>
        <taxon>Adineta</taxon>
    </lineage>
</organism>
<protein>
    <submittedName>
        <fullName evidence="2">Uncharacterized protein</fullName>
    </submittedName>
</protein>